<dbReference type="InterPro" id="IPR045426">
    <property type="entry name" value="ADYC"/>
</dbReference>
<reference evidence="3" key="1">
    <citation type="submission" date="2016-10" db="EMBL/GenBank/DDBJ databases">
        <authorList>
            <person name="Varghese N."/>
            <person name="Submissions S."/>
        </authorList>
    </citation>
    <scope>NUCLEOTIDE SEQUENCE [LARGE SCALE GENOMIC DNA]</scope>
    <source>
        <strain evidence="3">ATCC 25963</strain>
    </source>
</reference>
<organism evidence="2 3">
    <name type="scientific">Nannocystis exedens</name>
    <dbReference type="NCBI Taxonomy" id="54"/>
    <lineage>
        <taxon>Bacteria</taxon>
        <taxon>Pseudomonadati</taxon>
        <taxon>Myxococcota</taxon>
        <taxon>Polyangia</taxon>
        <taxon>Nannocystales</taxon>
        <taxon>Nannocystaceae</taxon>
        <taxon>Nannocystis</taxon>
    </lineage>
</organism>
<protein>
    <recommendedName>
        <fullName evidence="1">ADYC domain-containing protein</fullName>
    </recommendedName>
</protein>
<dbReference type="EMBL" id="FOMX01000026">
    <property type="protein sequence ID" value="SFF04152.1"/>
    <property type="molecule type" value="Genomic_DNA"/>
</dbReference>
<dbReference type="STRING" id="54.SAMN02745121_06643"/>
<feature type="domain" description="ADYC" evidence="1">
    <location>
        <begin position="123"/>
        <end position="297"/>
    </location>
</feature>
<dbReference type="Proteomes" id="UP000199400">
    <property type="component" value="Unassembled WGS sequence"/>
</dbReference>
<dbReference type="AlphaFoldDB" id="A0A1I2FFI1"/>
<evidence type="ECO:0000313" key="3">
    <source>
        <dbReference type="Proteomes" id="UP000199400"/>
    </source>
</evidence>
<evidence type="ECO:0000259" key="1">
    <source>
        <dbReference type="Pfam" id="PF20032"/>
    </source>
</evidence>
<sequence>MSGFILFAGEVAAMSGQRMASVWIAGAMLACDVDEAPRAVDDLDEVGARELEANGFRLNGTRFNGFRLNGFRLNGFRLDGDENSGNYVDLESFTLGQGGPVTHAWLAGSELRAKNGSGTVFGGAQLVGAVLSFGLVDNGDNVYRNRRLRIANVTRLAPGSEVWLYDLEVKDAVGVWQPLCDGPNGPTQAILVGAVWDPTTGSRVAAVSDAVTAACRDAAIGKCVEWGYHPWKLADYHQTCTRLVRADYCGDGIPHTTDNVMIHVVDEIGVQVPEPDASYAVEAEWDPNGATCLNAEHTRLPAPDIACVLPSCGEAFDSGGLIQTGVPAP</sequence>
<gene>
    <name evidence="2" type="ORF">SAMN02745121_06643</name>
</gene>
<keyword evidence="3" id="KW-1185">Reference proteome</keyword>
<dbReference type="Pfam" id="PF20032">
    <property type="entry name" value="ADYC"/>
    <property type="match status" value="1"/>
</dbReference>
<name>A0A1I2FFI1_9BACT</name>
<accession>A0A1I2FFI1</accession>
<evidence type="ECO:0000313" key="2">
    <source>
        <dbReference type="EMBL" id="SFF04152.1"/>
    </source>
</evidence>
<proteinExistence type="predicted"/>